<evidence type="ECO:0000259" key="3">
    <source>
        <dbReference type="Pfam" id="PF13086"/>
    </source>
</evidence>
<dbReference type="Pfam" id="PF13086">
    <property type="entry name" value="AAA_11"/>
    <property type="match status" value="1"/>
</dbReference>
<dbReference type="STRING" id="2512241.A0A553I785"/>
<evidence type="ECO:0000313" key="5">
    <source>
        <dbReference type="EMBL" id="TRX96057.1"/>
    </source>
</evidence>
<dbReference type="AlphaFoldDB" id="A0A553I785"/>
<proteinExistence type="predicted"/>
<keyword evidence="1" id="KW-0067">ATP-binding</keyword>
<dbReference type="GO" id="GO:0031048">
    <property type="term" value="P:regulatory ncRNA-mediated heterochromatin formation"/>
    <property type="evidence" value="ECO:0007669"/>
    <property type="project" value="TreeGrafter"/>
</dbReference>
<keyword evidence="1" id="KW-0547">Nucleotide-binding</keyword>
<keyword evidence="1" id="KW-0347">Helicase</keyword>
<dbReference type="PANTHER" id="PTHR10887:SF445">
    <property type="entry name" value="NFX1-TYPE ZINC FINGER-CONTAINING PROTEIN 1"/>
    <property type="match status" value="1"/>
</dbReference>
<name>A0A553I785_9PEZI</name>
<comment type="caution">
    <text evidence="5">The sequence shown here is derived from an EMBL/GenBank/DDBJ whole genome shotgun (WGS) entry which is preliminary data.</text>
</comment>
<feature type="domain" description="DNA2/NAM7 helicase-like C-terminal" evidence="4">
    <location>
        <begin position="350"/>
        <end position="455"/>
    </location>
</feature>
<dbReference type="Proteomes" id="UP000319160">
    <property type="component" value="Unassembled WGS sequence"/>
</dbReference>
<evidence type="ECO:0008006" key="7">
    <source>
        <dbReference type="Google" id="ProtNLM"/>
    </source>
</evidence>
<evidence type="ECO:0000256" key="2">
    <source>
        <dbReference type="SAM" id="Coils"/>
    </source>
</evidence>
<dbReference type="InterPro" id="IPR047187">
    <property type="entry name" value="SF1_C_Upf1"/>
</dbReference>
<dbReference type="PANTHER" id="PTHR10887">
    <property type="entry name" value="DNA2/NAM7 HELICASE FAMILY"/>
    <property type="match status" value="1"/>
</dbReference>
<evidence type="ECO:0000256" key="1">
    <source>
        <dbReference type="ARBA" id="ARBA00022806"/>
    </source>
</evidence>
<dbReference type="GO" id="GO:0031380">
    <property type="term" value="C:nuclear RNA-directed RNA polymerase complex"/>
    <property type="evidence" value="ECO:0007669"/>
    <property type="project" value="TreeGrafter"/>
</dbReference>
<feature type="coiled-coil region" evidence="2">
    <location>
        <begin position="226"/>
        <end position="253"/>
    </location>
</feature>
<sequence>MQPCRYHLTAAGCRLPERRVVLQDAKSADDKPPSQPIAILKVLLDNGSAASIGPILCVCYTNHALDQLLEHLWHRGITQIIRIGSRSRSILLENVNLKKVAKEIERTKAKKKAAWTHGTKLTNVGEEMKSCMNQMETATSATAIKKYLVECGNSTFCDAIFGAEAEENWTKVTYKDENASLNAWTSAGANVYDLPRSINVLKTQSPNSLSRQERQVLFHNWARELMEEHVEEFVSLEADYRKAKSDLEAVQREIDLRVLSQFRIVGVTTTGLAKSLDLLRKVNIKVLLCEEAGEVLESHILTALLPSLEHVILIGDHLQLRPQIANYELSVNNPWGNHTHWTFRYLKGWMHPSISRLILETTYSNLEDAAYLSDYPKVVGMRKRLFWFDHTEPESKSDPTQPLSTNHTNDFEVDMVSAMVSHLVRQGVYERNQIAVLTPYLGQLHKLRKRLRNSLEIVLGDRDSDEVNKQGLEVGTETLPEIQKKSLGNCLATQKVDVGF</sequence>
<keyword evidence="6" id="KW-1185">Reference proteome</keyword>
<dbReference type="InterPro" id="IPR027417">
    <property type="entry name" value="P-loop_NTPase"/>
</dbReference>
<organism evidence="5 6">
    <name type="scientific">Xylaria flabelliformis</name>
    <dbReference type="NCBI Taxonomy" id="2512241"/>
    <lineage>
        <taxon>Eukaryota</taxon>
        <taxon>Fungi</taxon>
        <taxon>Dikarya</taxon>
        <taxon>Ascomycota</taxon>
        <taxon>Pezizomycotina</taxon>
        <taxon>Sordariomycetes</taxon>
        <taxon>Xylariomycetidae</taxon>
        <taxon>Xylariales</taxon>
        <taxon>Xylariaceae</taxon>
        <taxon>Xylaria</taxon>
    </lineage>
</organism>
<dbReference type="OrthoDB" id="2423195at2759"/>
<dbReference type="CDD" id="cd18808">
    <property type="entry name" value="SF1_C_Upf1"/>
    <property type="match status" value="1"/>
</dbReference>
<dbReference type="InterPro" id="IPR041679">
    <property type="entry name" value="DNA2/NAM7-like_C"/>
</dbReference>
<gene>
    <name evidence="5" type="ORF">FHL15_003199</name>
</gene>
<dbReference type="Pfam" id="PF13087">
    <property type="entry name" value="AAA_12"/>
    <property type="match status" value="1"/>
</dbReference>
<dbReference type="Gene3D" id="3.40.50.300">
    <property type="entry name" value="P-loop containing nucleotide triphosphate hydrolases"/>
    <property type="match status" value="2"/>
</dbReference>
<dbReference type="SUPFAM" id="SSF52540">
    <property type="entry name" value="P-loop containing nucleoside triphosphate hydrolases"/>
    <property type="match status" value="1"/>
</dbReference>
<dbReference type="EMBL" id="VFLP01000013">
    <property type="protein sequence ID" value="TRX96057.1"/>
    <property type="molecule type" value="Genomic_DNA"/>
</dbReference>
<accession>A0A553I785</accession>
<evidence type="ECO:0000259" key="4">
    <source>
        <dbReference type="Pfam" id="PF13087"/>
    </source>
</evidence>
<dbReference type="GO" id="GO:0004386">
    <property type="term" value="F:helicase activity"/>
    <property type="evidence" value="ECO:0007669"/>
    <property type="project" value="InterPro"/>
</dbReference>
<feature type="domain" description="DNA2/NAM7 helicase helicase" evidence="3">
    <location>
        <begin position="51"/>
        <end position="324"/>
    </location>
</feature>
<keyword evidence="1" id="KW-0378">Hydrolase</keyword>
<protein>
    <recommendedName>
        <fullName evidence="7">DNA2/NAM7 helicase helicase domain-containing protein</fullName>
    </recommendedName>
</protein>
<dbReference type="InterPro" id="IPR045055">
    <property type="entry name" value="DNA2/NAM7-like"/>
</dbReference>
<reference evidence="6" key="1">
    <citation type="submission" date="2019-06" db="EMBL/GenBank/DDBJ databases">
        <title>Draft genome sequence of the griseofulvin-producing fungus Xylaria cubensis strain G536.</title>
        <authorList>
            <person name="Mead M.E."/>
            <person name="Raja H.A."/>
            <person name="Steenwyk J.L."/>
            <person name="Knowles S.L."/>
            <person name="Oberlies N.H."/>
            <person name="Rokas A."/>
        </authorList>
    </citation>
    <scope>NUCLEOTIDE SEQUENCE [LARGE SCALE GENOMIC DNA]</scope>
    <source>
        <strain evidence="6">G536</strain>
    </source>
</reference>
<dbReference type="InterPro" id="IPR041677">
    <property type="entry name" value="DNA2/NAM7_AAA_11"/>
</dbReference>
<keyword evidence="2" id="KW-0175">Coiled coil</keyword>
<evidence type="ECO:0000313" key="6">
    <source>
        <dbReference type="Proteomes" id="UP000319160"/>
    </source>
</evidence>